<reference evidence="1" key="1">
    <citation type="submission" date="2022-12" db="EMBL/GenBank/DDBJ databases">
        <title>Genome Sequence of Lasiodiplodia mahajangana.</title>
        <authorList>
            <person name="Buettner E."/>
        </authorList>
    </citation>
    <scope>NUCLEOTIDE SEQUENCE</scope>
    <source>
        <strain evidence="1">VT137</strain>
    </source>
</reference>
<protein>
    <submittedName>
        <fullName evidence="1">Uncharacterized protein</fullName>
    </submittedName>
</protein>
<dbReference type="EMBL" id="JAPUUL010000516">
    <property type="protein sequence ID" value="KAJ8130370.1"/>
    <property type="molecule type" value="Genomic_DNA"/>
</dbReference>
<name>A0ACC2JSB5_9PEZI</name>
<gene>
    <name evidence="1" type="ORF">O1611_g3262</name>
</gene>
<evidence type="ECO:0000313" key="1">
    <source>
        <dbReference type="EMBL" id="KAJ8130370.1"/>
    </source>
</evidence>
<proteinExistence type="predicted"/>
<dbReference type="Proteomes" id="UP001153332">
    <property type="component" value="Unassembled WGS sequence"/>
</dbReference>
<sequence>MHGSGNTEDEFRYLPLQRPGMIRLLRLTPQQDATARIECQLFDYPLVELTHALHLYEALSYVWGSANGYYSISVNGRVLSVTENLHTALLELRDRHIERVLWIDAICINQTDHPEKEEQIKLMAGIFSKASRVIVWLGPGVDGGDQALQDIRHAADDASTEPVTSTTASQQAIIALLRRPWFERIWVLQEVAAAQNILIKCGSVAINGYAFSVGLNSKLLDPIYQVSPDLRSLLRPVAHLMRSTVFRQGKSPSFPGEISLPLRPIGELIDMYHTRKSTILHDKVFALLGMSSDEIAPRLPLNYHVSWDSLLRRLVEYLLGNEVAVTTWPGLETAKIQGKGSVIGKVSSIKSRGWDEQQAVIVLRSKSGRLEHKLNWTLPPSARPVQVGDLVCLLQGAAKPTIARICEDYLSIIIVTAPLLELVQPATEHQLNFLLLWDWKKMPREMPNEEGDDDTLKYRVPRFTKDGNEGPEMPTGQWDMISILEDGEEYLEAEKRVERIIKVSESKFGEDDERTLVAMRRLALIHEKAKRWDEARAVLEQELKIRLRVQGAHHPETAKSRRCLASTFERQGHLHPGKLKVVLAILNEEDSTESLQTRAIKVAGSLDEEVMGLLLCGYGDEIKITEDVVVMAASNELRGAQVMQLLLNYRSDGVHITERVVAVAAGNKVQGEKVLRILLDQRASEVEITANVIAAVRRNRPQRQRITDLLLKHSGGLPASRTAQIENELLLPPFLERLPARAAPTSHIWGCELLTLPPPAQNWELVHGEPIVDLVALHDIGGDPLECWTNESSGLPWFTEFLMPELPKTRVMIFGYKADIPSCNAGRIRGLAIDLLKLLRDNRSGGGNTPIVFVGHGIGGLIVKQALECSRQRGDDGDIAHWTKSIIFFGTPHRGMDINEHSGLGLSSKFRWTISRSNPRNNVLAWNSEDLDSLAEHFRLAANDYEILSLCEAQYEPGKRSLSLGNVQVFQRSRSYLYDDQKDNKKGCY</sequence>
<organism evidence="1 2">
    <name type="scientific">Lasiodiplodia mahajangana</name>
    <dbReference type="NCBI Taxonomy" id="1108764"/>
    <lineage>
        <taxon>Eukaryota</taxon>
        <taxon>Fungi</taxon>
        <taxon>Dikarya</taxon>
        <taxon>Ascomycota</taxon>
        <taxon>Pezizomycotina</taxon>
        <taxon>Dothideomycetes</taxon>
        <taxon>Dothideomycetes incertae sedis</taxon>
        <taxon>Botryosphaeriales</taxon>
        <taxon>Botryosphaeriaceae</taxon>
        <taxon>Lasiodiplodia</taxon>
    </lineage>
</organism>
<comment type="caution">
    <text evidence="1">The sequence shown here is derived from an EMBL/GenBank/DDBJ whole genome shotgun (WGS) entry which is preliminary data.</text>
</comment>
<keyword evidence="2" id="KW-1185">Reference proteome</keyword>
<accession>A0ACC2JSB5</accession>
<evidence type="ECO:0000313" key="2">
    <source>
        <dbReference type="Proteomes" id="UP001153332"/>
    </source>
</evidence>